<feature type="compositionally biased region" description="Low complexity" evidence="1">
    <location>
        <begin position="982"/>
        <end position="994"/>
    </location>
</feature>
<feature type="region of interest" description="Disordered" evidence="1">
    <location>
        <begin position="946"/>
        <end position="965"/>
    </location>
</feature>
<dbReference type="GO" id="GO:0016887">
    <property type="term" value="F:ATP hydrolysis activity"/>
    <property type="evidence" value="ECO:0007669"/>
    <property type="project" value="InterPro"/>
</dbReference>
<sequence length="1070" mass="120327">MGSLDFDISSSWSDEKYSRADANGLSVPNNPAVDDAGSEQDDGDQASRSGSVPNVSGALTVDESLSGIVQHRADGQPRVANTEFERRLRHLERTVNPAQDDGTSSLSRVRAGPVRATSSGTFHQTGINRSPDAQRTLPILSEKTWNEFMNKSASDDVEASIDILVELPEYLAPKAAVSGIGAKSGNARGARTQQSDPSPVLQAKENRPVPERIRINSLLTLKLLKSIDDHISETTALVMMRPFKFLVYHEDQIEGLARELEQQASVLPADEPSDFQGSRTSYQLYDEQERTEALKHLRCLTSFTAKYIKPTLERLRDNSTSMISFADLWYIFQPGEDIHMPLKIQGTSIDAEAVGISSETFYSRYNQLWRVTCVTGGRPNIATAQERHGTSKPNPFKVDCYYIDFHGRYLRPTVHTFEIAPFRGEREITSLEFYPTRFLSKEQREQRFQGRLDRGKMVFDAIVKSSSPFFYSGPTLMVQPCGCKFKDGPATQEHVDSEVIVDFKLALRKHPTWAPEREPWKPPVEHRAELHEKTPVQYWDKQDKTKLSYAQYDQVYNDYLIDREDAVAFSQKEKIFAPIPSGWISNESMVPEKDVSLLPGRVFAFVLRTRTFAPLWLSMLQPIRAKMDGLNTLQLEDNTFKDTLQALVKTHFMQRLGQETNHFEYDIVRGKGRGLVILLHSAPGTGKTLTAESIAAATGQPLLQVTCGDLGLKPKEVDSALKEIFHLASHWKCVLLLDECDIFLTQRNREDVKRNALVSVFLRVLEFYTGVLFLTTNRVGALDEAINSRITWIMYYPPLNWAQTEEIWKTNLKNVRKGNKKLKVDKAGILAFAEDQFYETQDLKNASWNGRRIQNAFKVAVALAYWETYTNDERGEAWLANTNVSKHKRRATLTAAHFQSYAASAAKFDSYRMEAIGGTDGDRAFQAMDRADDFKEVESAIPYVPTLLSPDDHRRTSTTPNARSPIVRASTVAGRVPTAHYFQSQQQTQQSHAQIGTSFGGQDTWANASHQPRSTAEQARRTTDADQPRTAQRDFRDQDTAQQSDSDTDSEDDEAVETGSGSATGSEGRY</sequence>
<dbReference type="InterPro" id="IPR027417">
    <property type="entry name" value="P-loop_NTPase"/>
</dbReference>
<dbReference type="Pfam" id="PF23232">
    <property type="entry name" value="AAA_lid_13"/>
    <property type="match status" value="1"/>
</dbReference>
<dbReference type="CDD" id="cd19481">
    <property type="entry name" value="RecA-like_protease"/>
    <property type="match status" value="1"/>
</dbReference>
<feature type="region of interest" description="Disordered" evidence="1">
    <location>
        <begin position="18"/>
        <end position="57"/>
    </location>
</feature>
<dbReference type="Gene3D" id="3.40.50.300">
    <property type="entry name" value="P-loop containing nucleotide triphosphate hydrolases"/>
    <property type="match status" value="1"/>
</dbReference>
<reference evidence="3 4" key="1">
    <citation type="submission" date="2015-06" db="EMBL/GenBank/DDBJ databases">
        <title>Draft genome of the ant-associated black yeast Phialophora attae CBS 131958.</title>
        <authorList>
            <person name="Moreno L.F."/>
            <person name="Stielow B.J."/>
            <person name="de Hoog S."/>
            <person name="Vicente V.A."/>
            <person name="Weiss V.A."/>
            <person name="de Vries M."/>
            <person name="Cruz L.M."/>
            <person name="Souza E.M."/>
        </authorList>
    </citation>
    <scope>NUCLEOTIDE SEQUENCE [LARGE SCALE GENOMIC DNA]</scope>
    <source>
        <strain evidence="3 4">CBS 131958</strain>
    </source>
</reference>
<dbReference type="STRING" id="1664694.A0A0N1P1U3"/>
<protein>
    <recommendedName>
        <fullName evidence="2">AAA+ ATPase domain-containing protein</fullName>
    </recommendedName>
</protein>
<dbReference type="RefSeq" id="XP_018001275.1">
    <property type="nucleotide sequence ID" value="XM_018148569.1"/>
</dbReference>
<dbReference type="PANTHER" id="PTHR46411:SF3">
    <property type="entry name" value="AAA+ ATPASE DOMAIN-CONTAINING PROTEIN"/>
    <property type="match status" value="1"/>
</dbReference>
<dbReference type="PANTHER" id="PTHR46411">
    <property type="entry name" value="FAMILY ATPASE, PUTATIVE-RELATED"/>
    <property type="match status" value="1"/>
</dbReference>
<evidence type="ECO:0000259" key="2">
    <source>
        <dbReference type="SMART" id="SM00382"/>
    </source>
</evidence>
<comment type="caution">
    <text evidence="3">The sequence shown here is derived from an EMBL/GenBank/DDBJ whole genome shotgun (WGS) entry which is preliminary data.</text>
</comment>
<dbReference type="GeneID" id="28740448"/>
<dbReference type="InterPro" id="IPR003593">
    <property type="entry name" value="AAA+_ATPase"/>
</dbReference>
<dbReference type="EMBL" id="LFJN01000010">
    <property type="protein sequence ID" value="KPI41312.1"/>
    <property type="molecule type" value="Genomic_DNA"/>
</dbReference>
<dbReference type="SUPFAM" id="SSF52540">
    <property type="entry name" value="P-loop containing nucleoside triphosphate hydrolases"/>
    <property type="match status" value="1"/>
</dbReference>
<proteinExistence type="predicted"/>
<dbReference type="InterPro" id="IPR054289">
    <property type="entry name" value="DUF7025"/>
</dbReference>
<dbReference type="Proteomes" id="UP000038010">
    <property type="component" value="Unassembled WGS sequence"/>
</dbReference>
<dbReference type="GO" id="GO:0005524">
    <property type="term" value="F:ATP binding"/>
    <property type="evidence" value="ECO:0007669"/>
    <property type="project" value="InterPro"/>
</dbReference>
<feature type="region of interest" description="Disordered" evidence="1">
    <location>
        <begin position="982"/>
        <end position="1070"/>
    </location>
</feature>
<accession>A0A0N1P1U3</accession>
<feature type="compositionally biased region" description="Acidic residues" evidence="1">
    <location>
        <begin position="1046"/>
        <end position="1056"/>
    </location>
</feature>
<dbReference type="Pfam" id="PF00004">
    <property type="entry name" value="AAA"/>
    <property type="match status" value="1"/>
</dbReference>
<name>A0A0N1P1U3_9EURO</name>
<dbReference type="VEuPathDB" id="FungiDB:AB675_8145"/>
<gene>
    <name evidence="3" type="ORF">AB675_8145</name>
</gene>
<feature type="compositionally biased region" description="Polar residues" evidence="1">
    <location>
        <begin position="116"/>
        <end position="131"/>
    </location>
</feature>
<organism evidence="3 4">
    <name type="scientific">Cyphellophora attinorum</name>
    <dbReference type="NCBI Taxonomy" id="1664694"/>
    <lineage>
        <taxon>Eukaryota</taxon>
        <taxon>Fungi</taxon>
        <taxon>Dikarya</taxon>
        <taxon>Ascomycota</taxon>
        <taxon>Pezizomycotina</taxon>
        <taxon>Eurotiomycetes</taxon>
        <taxon>Chaetothyriomycetidae</taxon>
        <taxon>Chaetothyriales</taxon>
        <taxon>Cyphellophoraceae</taxon>
        <taxon>Cyphellophora</taxon>
    </lineage>
</organism>
<feature type="region of interest" description="Disordered" evidence="1">
    <location>
        <begin position="91"/>
        <end position="131"/>
    </location>
</feature>
<dbReference type="InterPro" id="IPR056599">
    <property type="entry name" value="AAA_lid_fung"/>
</dbReference>
<evidence type="ECO:0000313" key="3">
    <source>
        <dbReference type="EMBL" id="KPI41312.1"/>
    </source>
</evidence>
<keyword evidence="4" id="KW-1185">Reference proteome</keyword>
<feature type="compositionally biased region" description="Low complexity" evidence="1">
    <location>
        <begin position="1057"/>
        <end position="1070"/>
    </location>
</feature>
<feature type="compositionally biased region" description="Polar residues" evidence="1">
    <location>
        <begin position="995"/>
        <end position="1017"/>
    </location>
</feature>
<dbReference type="Pfam" id="PF22942">
    <property type="entry name" value="DUF7025"/>
    <property type="match status" value="1"/>
</dbReference>
<dbReference type="SMART" id="SM00382">
    <property type="entry name" value="AAA"/>
    <property type="match status" value="1"/>
</dbReference>
<dbReference type="InterPro" id="IPR003959">
    <property type="entry name" value="ATPase_AAA_core"/>
</dbReference>
<dbReference type="AlphaFoldDB" id="A0A0N1P1U3"/>
<feature type="domain" description="AAA+ ATPase" evidence="2">
    <location>
        <begin position="673"/>
        <end position="798"/>
    </location>
</feature>
<dbReference type="OrthoDB" id="10042665at2759"/>
<evidence type="ECO:0000256" key="1">
    <source>
        <dbReference type="SAM" id="MobiDB-lite"/>
    </source>
</evidence>
<evidence type="ECO:0000313" key="4">
    <source>
        <dbReference type="Proteomes" id="UP000038010"/>
    </source>
</evidence>
<feature type="compositionally biased region" description="Basic and acidic residues" evidence="1">
    <location>
        <begin position="1018"/>
        <end position="1039"/>
    </location>
</feature>
<feature type="region of interest" description="Disordered" evidence="1">
    <location>
        <begin position="183"/>
        <end position="202"/>
    </location>
</feature>